<feature type="domain" description="UvrD-like helicase C-terminal" evidence="17">
    <location>
        <begin position="504"/>
        <end position="776"/>
    </location>
</feature>
<name>A0ABW4S9E3_9RHOB</name>
<evidence type="ECO:0000256" key="8">
    <source>
        <dbReference type="ARBA" id="ARBA00023125"/>
    </source>
</evidence>
<dbReference type="NCBIfam" id="TIGR02784">
    <property type="entry name" value="addA_alphas"/>
    <property type="match status" value="1"/>
</dbReference>
<dbReference type="Pfam" id="PF13361">
    <property type="entry name" value="UvrD_C"/>
    <property type="match status" value="1"/>
</dbReference>
<evidence type="ECO:0000259" key="17">
    <source>
        <dbReference type="PROSITE" id="PS51217"/>
    </source>
</evidence>
<dbReference type="Gene3D" id="3.40.50.300">
    <property type="entry name" value="P-loop containing nucleotide triphosphate hydrolases"/>
    <property type="match status" value="4"/>
</dbReference>
<dbReference type="Gene3D" id="1.10.486.10">
    <property type="entry name" value="PCRA, domain 4"/>
    <property type="match status" value="1"/>
</dbReference>
<evidence type="ECO:0000256" key="7">
    <source>
        <dbReference type="ARBA" id="ARBA00022840"/>
    </source>
</evidence>
<evidence type="ECO:0000256" key="15">
    <source>
        <dbReference type="PROSITE-ProRule" id="PRU00560"/>
    </source>
</evidence>
<dbReference type="InterPro" id="IPR014017">
    <property type="entry name" value="DNA_helicase_UvrD-like_C"/>
</dbReference>
<evidence type="ECO:0000256" key="9">
    <source>
        <dbReference type="ARBA" id="ARBA00023204"/>
    </source>
</evidence>
<evidence type="ECO:0000256" key="6">
    <source>
        <dbReference type="ARBA" id="ARBA00022839"/>
    </source>
</evidence>
<keyword evidence="8" id="KW-0238">DNA-binding</keyword>
<dbReference type="InterPro" id="IPR011335">
    <property type="entry name" value="Restrct_endonuc-II-like"/>
</dbReference>
<dbReference type="InterPro" id="IPR014151">
    <property type="entry name" value="DNA_helicase_AddA"/>
</dbReference>
<dbReference type="PROSITE" id="PS51198">
    <property type="entry name" value="UVRD_HELICASE_ATP_BIND"/>
    <property type="match status" value="1"/>
</dbReference>
<evidence type="ECO:0000256" key="10">
    <source>
        <dbReference type="ARBA" id="ARBA00023235"/>
    </source>
</evidence>
<keyword evidence="2 15" id="KW-0547">Nucleotide-binding</keyword>
<dbReference type="InterPro" id="IPR000212">
    <property type="entry name" value="DNA_helicase_UvrD/REP"/>
</dbReference>
<dbReference type="PANTHER" id="PTHR11070:SF2">
    <property type="entry name" value="ATP-DEPENDENT DNA HELICASE SRS2"/>
    <property type="match status" value="1"/>
</dbReference>
<dbReference type="PANTHER" id="PTHR11070">
    <property type="entry name" value="UVRD / RECB / PCRA DNA HELICASE FAMILY MEMBER"/>
    <property type="match status" value="1"/>
</dbReference>
<dbReference type="InterPro" id="IPR027417">
    <property type="entry name" value="P-loop_NTPase"/>
</dbReference>
<comment type="caution">
    <text evidence="18">The sequence shown here is derived from an EMBL/GenBank/DDBJ whole genome shotgun (WGS) entry which is preliminary data.</text>
</comment>
<comment type="catalytic activity">
    <reaction evidence="11">
        <text>Couples ATP hydrolysis with the unwinding of duplex DNA by translocating in the 3'-5' direction.</text>
        <dbReference type="EC" id="5.6.2.4"/>
    </reaction>
</comment>
<accession>A0ABW4S9E3</accession>
<dbReference type="Pfam" id="PF00580">
    <property type="entry name" value="UvrD-helicase"/>
    <property type="match status" value="1"/>
</dbReference>
<keyword evidence="6" id="KW-0269">Exonuclease</keyword>
<dbReference type="Pfam" id="PF12705">
    <property type="entry name" value="PDDEXK_1"/>
    <property type="match status" value="1"/>
</dbReference>
<keyword evidence="3" id="KW-0227">DNA damage</keyword>
<dbReference type="SUPFAM" id="SSF52980">
    <property type="entry name" value="Restriction endonuclease-like"/>
    <property type="match status" value="1"/>
</dbReference>
<dbReference type="SUPFAM" id="SSF52540">
    <property type="entry name" value="P-loop containing nucleoside triphosphate hydrolases"/>
    <property type="match status" value="1"/>
</dbReference>
<comment type="catalytic activity">
    <reaction evidence="14">
        <text>ATP + H2O = ADP + phosphate + H(+)</text>
        <dbReference type="Rhea" id="RHEA:13065"/>
        <dbReference type="ChEBI" id="CHEBI:15377"/>
        <dbReference type="ChEBI" id="CHEBI:15378"/>
        <dbReference type="ChEBI" id="CHEBI:30616"/>
        <dbReference type="ChEBI" id="CHEBI:43474"/>
        <dbReference type="ChEBI" id="CHEBI:456216"/>
        <dbReference type="EC" id="5.6.2.4"/>
    </reaction>
</comment>
<keyword evidence="1" id="KW-0540">Nuclease</keyword>
<evidence type="ECO:0000313" key="19">
    <source>
        <dbReference type="Proteomes" id="UP001597353"/>
    </source>
</evidence>
<evidence type="ECO:0000256" key="11">
    <source>
        <dbReference type="ARBA" id="ARBA00034617"/>
    </source>
</evidence>
<evidence type="ECO:0000256" key="5">
    <source>
        <dbReference type="ARBA" id="ARBA00022806"/>
    </source>
</evidence>
<reference evidence="19" key="1">
    <citation type="journal article" date="2019" name="Int. J. Syst. Evol. Microbiol.">
        <title>The Global Catalogue of Microorganisms (GCM) 10K type strain sequencing project: providing services to taxonomists for standard genome sequencing and annotation.</title>
        <authorList>
            <consortium name="The Broad Institute Genomics Platform"/>
            <consortium name="The Broad Institute Genome Sequencing Center for Infectious Disease"/>
            <person name="Wu L."/>
            <person name="Ma J."/>
        </authorList>
    </citation>
    <scope>NUCLEOTIDE SEQUENCE [LARGE SCALE GENOMIC DNA]</scope>
    <source>
        <strain evidence="19">CGMCC 4.7242</strain>
    </source>
</reference>
<gene>
    <name evidence="18" type="primary">addA</name>
    <name evidence="18" type="ORF">ACFSGJ_18695</name>
</gene>
<keyword evidence="9" id="KW-0234">DNA repair</keyword>
<evidence type="ECO:0000256" key="14">
    <source>
        <dbReference type="ARBA" id="ARBA00048988"/>
    </source>
</evidence>
<proteinExistence type="predicted"/>
<dbReference type="RefSeq" id="WP_390265421.1">
    <property type="nucleotide sequence ID" value="NZ_JBHUGH010000036.1"/>
</dbReference>
<keyword evidence="5 15" id="KW-0347">Helicase</keyword>
<keyword evidence="10" id="KW-0413">Isomerase</keyword>
<evidence type="ECO:0000256" key="3">
    <source>
        <dbReference type="ARBA" id="ARBA00022763"/>
    </source>
</evidence>
<feature type="binding site" evidence="15">
    <location>
        <begin position="24"/>
        <end position="31"/>
    </location>
    <ligand>
        <name>ATP</name>
        <dbReference type="ChEBI" id="CHEBI:30616"/>
    </ligand>
</feature>
<dbReference type="InterPro" id="IPR014016">
    <property type="entry name" value="UvrD-like_ATP-bd"/>
</dbReference>
<evidence type="ECO:0000259" key="16">
    <source>
        <dbReference type="PROSITE" id="PS51198"/>
    </source>
</evidence>
<dbReference type="Gene3D" id="3.90.320.10">
    <property type="match status" value="1"/>
</dbReference>
<evidence type="ECO:0000256" key="2">
    <source>
        <dbReference type="ARBA" id="ARBA00022741"/>
    </source>
</evidence>
<dbReference type="Proteomes" id="UP001597353">
    <property type="component" value="Unassembled WGS sequence"/>
</dbReference>
<evidence type="ECO:0000256" key="12">
    <source>
        <dbReference type="ARBA" id="ARBA00034808"/>
    </source>
</evidence>
<dbReference type="InterPro" id="IPR038726">
    <property type="entry name" value="PDDEXK_AddAB-type"/>
</dbReference>
<evidence type="ECO:0000313" key="18">
    <source>
        <dbReference type="EMBL" id="MFD1914236.1"/>
    </source>
</evidence>
<dbReference type="EMBL" id="JBHUGH010000036">
    <property type="protein sequence ID" value="MFD1914236.1"/>
    <property type="molecule type" value="Genomic_DNA"/>
</dbReference>
<keyword evidence="4 15" id="KW-0378">Hydrolase</keyword>
<keyword evidence="7 15" id="KW-0067">ATP-binding</keyword>
<keyword evidence="19" id="KW-1185">Reference proteome</keyword>
<evidence type="ECO:0000256" key="13">
    <source>
        <dbReference type="ARBA" id="ARBA00034923"/>
    </source>
</evidence>
<dbReference type="EC" id="5.6.2.4" evidence="12"/>
<dbReference type="PROSITE" id="PS51217">
    <property type="entry name" value="UVRD_HELICASE_CTER"/>
    <property type="match status" value="1"/>
</dbReference>
<evidence type="ECO:0000256" key="4">
    <source>
        <dbReference type="ARBA" id="ARBA00022801"/>
    </source>
</evidence>
<dbReference type="InterPro" id="IPR011604">
    <property type="entry name" value="PDDEXK-like_dom_sf"/>
</dbReference>
<feature type="domain" description="UvrD-like helicase ATP-binding" evidence="16">
    <location>
        <begin position="3"/>
        <end position="478"/>
    </location>
</feature>
<dbReference type="GO" id="GO:0004386">
    <property type="term" value="F:helicase activity"/>
    <property type="evidence" value="ECO:0007669"/>
    <property type="project" value="UniProtKB-KW"/>
</dbReference>
<organism evidence="18 19">
    <name type="scientific">Halodurantibacterium flavum</name>
    <dbReference type="NCBI Taxonomy" id="1382802"/>
    <lineage>
        <taxon>Bacteria</taxon>
        <taxon>Pseudomonadati</taxon>
        <taxon>Pseudomonadota</taxon>
        <taxon>Alphaproteobacteria</taxon>
        <taxon>Rhodobacterales</taxon>
        <taxon>Paracoccaceae</taxon>
        <taxon>Halodurantibacterium</taxon>
    </lineage>
</organism>
<evidence type="ECO:0000256" key="1">
    <source>
        <dbReference type="ARBA" id="ARBA00022722"/>
    </source>
</evidence>
<sequence length="1122" mass="122059">MIRDDASLRQVQAADPGGSTWLSANAGSGKTRVLTDRVARLLLRGVQPQRILCLTYTKAAASEMQNRLFRRLGEWAMLDDLALRAALTELGAGEGIDQNPDQEMLRQARRLFARAIETPGGLKIQTIHSFCASLLRRFPLEAGVTPQFTEMDDRAAALLRAEIVEDLADRAPETIDAIASWFTGKDLSALTAEIAGRRDALAHPLDAGAARALFDLPPDYDHDRLEAEVFLGNEATLLGQLVQALRAGGPNDSKDAGRLASVLDAPPLAQLPVFENVFLFGAKAAQPFCAKIGKFPTKATREALGPAMDRIEDFMRRVETARPRRIALHAAGKTHALHRFAAAFLPEYAARKARRGWLDFDDLILRAVALLTDPSVAQWVLFRLDGGVDHILVDEAQDTSPTQWQVIELLAQEFTAGQGARGDGRTIFVVGDKKQSIYSFQGADLRAFDRMRGHFGARLAAVDVPLSALTLEHSFRSSPAVLRLVDMTLGPRADSGLGGEVNHIPFWPDMPGRVDLWPVVPAADKPEDSDWFDPVDILPAEHHYARLARQIAREIRRLIDAGTRIPAHGGTRPMTEGDVLILVQRRSELFHQIIRACKAEGLAIAGADRLKLGGELAVRDLSALLAFLSTSEDELSLAAALRSPLFGWTEAQLYDLAQGRKGWLWEALRQRAAEFPDTMAILTDLRDQSDFLRPYDLLERVLTRHDGRRRLLARLGPEAEDGIDALLSQALAYERMDVPSLTGFLTWLATEEVEIKRQMDSAGNRIRVMTVHGAKGLEAPVVILPDTAERRPRQGGELLSLADGAIAWRVAADACPPALAEARERQRMAEAEENLRLLYVAMTRAQSWLIVCAAGEVKEGGDCWYATIAAGMGAAGAATLPMPDPADGFMRRLAHGDWPAGAEARTAPQDSAAALPDWLRAPLPALAEPPGPISPSDLGGAKALAGIAGSSEEEAKRRGRQLHLLLEHLPLHAPARWPDLARELLAAGEDGVAEAEIAPLLAEAQAVLANPELSFLRGAGALAEVDITAEIEGRRMLGTIDCLIVEPHRVLAVDYKSNATVPQAAADVPEGILRQMGAYAAALEQIYPDRRVETAILWTRTARLMPLEPDQVAAAFSRATTS</sequence>
<protein>
    <recommendedName>
        <fullName evidence="12">DNA 3'-5' helicase</fullName>
        <ecNumber evidence="12">5.6.2.4</ecNumber>
    </recommendedName>
    <alternativeName>
        <fullName evidence="13">DNA 3'-5' helicase II</fullName>
    </alternativeName>
</protein>